<sequence length="177" mass="20869">DLVNIYKTFHESIDQYVAMFYTIAMLRVVEVLHRCDIIHGDVKPDNFLLQDINDVGKFRKCYTSLKLIDFGCGIDRRLFPVGTQFKSLFATKEFQCIEEKTDMPWTVQIDLYGLLGTIHCLIFQDYMKVYKNKDGMWQITKAFKRYYIKTLWEDLFITLLNAAPSQALQKLAEIRTR</sequence>
<dbReference type="OrthoDB" id="248495at2759"/>
<dbReference type="SUPFAM" id="SSF56112">
    <property type="entry name" value="Protein kinase-like (PK-like)"/>
    <property type="match status" value="1"/>
</dbReference>
<dbReference type="InParanoid" id="B3S4F4"/>
<dbReference type="OMA" id="WNYHIDF"/>
<dbReference type="Pfam" id="PF00069">
    <property type="entry name" value="Pkinase"/>
    <property type="match status" value="1"/>
</dbReference>
<feature type="non-terminal residue" evidence="6">
    <location>
        <position position="177"/>
    </location>
</feature>
<dbReference type="STRING" id="10228.B3S4F4"/>
<keyword evidence="3" id="KW-0995">Kinetochore</keyword>
<dbReference type="GO" id="GO:0000776">
    <property type="term" value="C:kinetochore"/>
    <property type="evidence" value="ECO:0007669"/>
    <property type="project" value="UniProtKB-KW"/>
</dbReference>
<evidence type="ECO:0000313" key="7">
    <source>
        <dbReference type="Proteomes" id="UP000009022"/>
    </source>
</evidence>
<dbReference type="eggNOG" id="KOG1166">
    <property type="taxonomic scope" value="Eukaryota"/>
</dbReference>
<reference evidence="6 7" key="1">
    <citation type="journal article" date="2008" name="Nature">
        <title>The Trichoplax genome and the nature of placozoans.</title>
        <authorList>
            <person name="Srivastava M."/>
            <person name="Begovic E."/>
            <person name="Chapman J."/>
            <person name="Putnam N.H."/>
            <person name="Hellsten U."/>
            <person name="Kawashima T."/>
            <person name="Kuo A."/>
            <person name="Mitros T."/>
            <person name="Salamov A."/>
            <person name="Carpenter M.L."/>
            <person name="Signorovitch A.Y."/>
            <person name="Moreno M.A."/>
            <person name="Kamm K."/>
            <person name="Grimwood J."/>
            <person name="Schmutz J."/>
            <person name="Shapiro H."/>
            <person name="Grigoriev I.V."/>
            <person name="Buss L.W."/>
            <person name="Schierwater B."/>
            <person name="Dellaporta S.L."/>
            <person name="Rokhsar D.S."/>
        </authorList>
    </citation>
    <scope>NUCLEOTIDE SEQUENCE [LARGE SCALE GENOMIC DNA]</scope>
    <source>
        <strain evidence="6 7">Grell-BS-1999</strain>
    </source>
</reference>
<dbReference type="InterPro" id="IPR015661">
    <property type="entry name" value="Bub1/Mad3"/>
</dbReference>
<dbReference type="Gene3D" id="1.10.510.10">
    <property type="entry name" value="Transferase(Phosphotransferase) domain 1"/>
    <property type="match status" value="1"/>
</dbReference>
<dbReference type="HOGENOM" id="CLU_122160_0_0_1"/>
<comment type="subcellular location">
    <subcellularLocation>
        <location evidence="1">Chromosome</location>
        <location evidence="1">Centromere</location>
        <location evidence="1">Kinetochore</location>
    </subcellularLocation>
</comment>
<dbReference type="GO" id="GO:0007094">
    <property type="term" value="P:mitotic spindle assembly checkpoint signaling"/>
    <property type="evidence" value="ECO:0007669"/>
    <property type="project" value="InterPro"/>
</dbReference>
<feature type="domain" description="Protein kinase" evidence="5">
    <location>
        <begin position="1"/>
        <end position="177"/>
    </location>
</feature>
<feature type="non-terminal residue" evidence="6">
    <location>
        <position position="1"/>
    </location>
</feature>
<evidence type="ECO:0000256" key="1">
    <source>
        <dbReference type="ARBA" id="ARBA00004629"/>
    </source>
</evidence>
<evidence type="ECO:0000256" key="4">
    <source>
        <dbReference type="ARBA" id="ARBA00023328"/>
    </source>
</evidence>
<gene>
    <name evidence="6" type="ORF">TRIADDRAFT_5779</name>
</gene>
<proteinExistence type="predicted"/>
<evidence type="ECO:0000256" key="2">
    <source>
        <dbReference type="ARBA" id="ARBA00022454"/>
    </source>
</evidence>
<dbReference type="PANTHER" id="PTHR14030:SF4">
    <property type="entry name" value="BUB1 KINASE, ISOFORM A-RELATED"/>
    <property type="match status" value="1"/>
</dbReference>
<evidence type="ECO:0000256" key="3">
    <source>
        <dbReference type="ARBA" id="ARBA00022838"/>
    </source>
</evidence>
<dbReference type="EMBL" id="DS985249">
    <property type="protein sequence ID" value="EDV22452.1"/>
    <property type="molecule type" value="Genomic_DNA"/>
</dbReference>
<dbReference type="PROSITE" id="PS50011">
    <property type="entry name" value="PROTEIN_KINASE_DOM"/>
    <property type="match status" value="1"/>
</dbReference>
<dbReference type="InterPro" id="IPR008271">
    <property type="entry name" value="Ser/Thr_kinase_AS"/>
</dbReference>
<dbReference type="InterPro" id="IPR011009">
    <property type="entry name" value="Kinase-like_dom_sf"/>
</dbReference>
<dbReference type="PROSITE" id="PS00108">
    <property type="entry name" value="PROTEIN_KINASE_ST"/>
    <property type="match status" value="1"/>
</dbReference>
<protein>
    <recommendedName>
        <fullName evidence="5">Protein kinase domain-containing protein</fullName>
    </recommendedName>
</protein>
<name>B3S4F4_TRIAD</name>
<dbReference type="RefSeq" id="XP_002114996.1">
    <property type="nucleotide sequence ID" value="XM_002114960.1"/>
</dbReference>
<dbReference type="Proteomes" id="UP000009022">
    <property type="component" value="Unassembled WGS sequence"/>
</dbReference>
<dbReference type="GO" id="GO:0032991">
    <property type="term" value="C:protein-containing complex"/>
    <property type="evidence" value="ECO:0007669"/>
    <property type="project" value="UniProtKB-ARBA"/>
</dbReference>
<dbReference type="PANTHER" id="PTHR14030">
    <property type="entry name" value="MITOTIC CHECKPOINT SERINE/THREONINE-PROTEIN KINASE BUB1"/>
    <property type="match status" value="1"/>
</dbReference>
<keyword evidence="4" id="KW-0137">Centromere</keyword>
<organism evidence="6 7">
    <name type="scientific">Trichoplax adhaerens</name>
    <name type="common">Trichoplax reptans</name>
    <dbReference type="NCBI Taxonomy" id="10228"/>
    <lineage>
        <taxon>Eukaryota</taxon>
        <taxon>Metazoa</taxon>
        <taxon>Placozoa</taxon>
        <taxon>Uniplacotomia</taxon>
        <taxon>Trichoplacea</taxon>
        <taxon>Trichoplacidae</taxon>
        <taxon>Trichoplax</taxon>
    </lineage>
</organism>
<evidence type="ECO:0000259" key="5">
    <source>
        <dbReference type="PROSITE" id="PS50011"/>
    </source>
</evidence>
<keyword evidence="7" id="KW-1185">Reference proteome</keyword>
<dbReference type="AlphaFoldDB" id="B3S4F4"/>
<dbReference type="GO" id="GO:0005524">
    <property type="term" value="F:ATP binding"/>
    <property type="evidence" value="ECO:0007669"/>
    <property type="project" value="InterPro"/>
</dbReference>
<dbReference type="GO" id="GO:0004672">
    <property type="term" value="F:protein kinase activity"/>
    <property type="evidence" value="ECO:0007669"/>
    <property type="project" value="InterPro"/>
</dbReference>
<accession>B3S4F4</accession>
<dbReference type="PhylomeDB" id="B3S4F4"/>
<dbReference type="GeneID" id="6756209"/>
<keyword evidence="2" id="KW-0158">Chromosome</keyword>
<dbReference type="InterPro" id="IPR000719">
    <property type="entry name" value="Prot_kinase_dom"/>
</dbReference>
<evidence type="ECO:0000313" key="6">
    <source>
        <dbReference type="EMBL" id="EDV22452.1"/>
    </source>
</evidence>
<dbReference type="CTD" id="6756209"/>
<dbReference type="KEGG" id="tad:TRIADDRAFT_5779"/>